<evidence type="ECO:0000256" key="1">
    <source>
        <dbReference type="SAM" id="MobiDB-lite"/>
    </source>
</evidence>
<evidence type="ECO:0000313" key="3">
    <source>
        <dbReference type="Proteomes" id="UP000324748"/>
    </source>
</evidence>
<dbReference type="EMBL" id="VSWC01000157">
    <property type="protein sequence ID" value="KAA1074458.1"/>
    <property type="molecule type" value="Genomic_DNA"/>
</dbReference>
<evidence type="ECO:0000313" key="2">
    <source>
        <dbReference type="EMBL" id="KAA1074458.1"/>
    </source>
</evidence>
<keyword evidence="3" id="KW-1185">Reference proteome</keyword>
<proteinExistence type="predicted"/>
<protein>
    <submittedName>
        <fullName evidence="2">Uncharacterized protein</fullName>
    </submittedName>
</protein>
<accession>A0A5B0MEC7</accession>
<name>A0A5B0MEC7_PUCGR</name>
<dbReference type="AlphaFoldDB" id="A0A5B0MEC7"/>
<dbReference type="Proteomes" id="UP000324748">
    <property type="component" value="Unassembled WGS sequence"/>
</dbReference>
<comment type="caution">
    <text evidence="2">The sequence shown here is derived from an EMBL/GenBank/DDBJ whole genome shotgun (WGS) entry which is preliminary data.</text>
</comment>
<sequence>MAATTKRPNSLATAHLLALAQSPVPEGRDLALREGHFDAPAKIYQAPMEPLPQADAVEAPEICLPNREVPREHRSPVPRNEGNLTKKHPFIGCDEGCGSDSKTVTKGPPC</sequence>
<reference evidence="2 3" key="1">
    <citation type="submission" date="2019-05" db="EMBL/GenBank/DDBJ databases">
        <title>Emergence of the Ug99 lineage of the wheat stem rust pathogen through somatic hybridization.</title>
        <authorList>
            <person name="Li F."/>
            <person name="Upadhyaya N.M."/>
            <person name="Sperschneider J."/>
            <person name="Matny O."/>
            <person name="Nguyen-Phuc H."/>
            <person name="Mago R."/>
            <person name="Raley C."/>
            <person name="Miller M.E."/>
            <person name="Silverstein K.A.T."/>
            <person name="Henningsen E."/>
            <person name="Hirsch C.D."/>
            <person name="Visser B."/>
            <person name="Pretorius Z.A."/>
            <person name="Steffenson B.J."/>
            <person name="Schwessinger B."/>
            <person name="Dodds P.N."/>
            <person name="Figueroa M."/>
        </authorList>
    </citation>
    <scope>NUCLEOTIDE SEQUENCE [LARGE SCALE GENOMIC DNA]</scope>
    <source>
        <strain evidence="2">21-0</strain>
    </source>
</reference>
<organism evidence="2 3">
    <name type="scientific">Puccinia graminis f. sp. tritici</name>
    <dbReference type="NCBI Taxonomy" id="56615"/>
    <lineage>
        <taxon>Eukaryota</taxon>
        <taxon>Fungi</taxon>
        <taxon>Dikarya</taxon>
        <taxon>Basidiomycota</taxon>
        <taxon>Pucciniomycotina</taxon>
        <taxon>Pucciniomycetes</taxon>
        <taxon>Pucciniales</taxon>
        <taxon>Pucciniaceae</taxon>
        <taxon>Puccinia</taxon>
    </lineage>
</organism>
<gene>
    <name evidence="2" type="ORF">PGT21_005955</name>
</gene>
<feature type="region of interest" description="Disordered" evidence="1">
    <location>
        <begin position="66"/>
        <end position="110"/>
    </location>
</feature>